<organism evidence="2 3">
    <name type="scientific">Rhizobium etli</name>
    <dbReference type="NCBI Taxonomy" id="29449"/>
    <lineage>
        <taxon>Bacteria</taxon>
        <taxon>Pseudomonadati</taxon>
        <taxon>Pseudomonadota</taxon>
        <taxon>Alphaproteobacteria</taxon>
        <taxon>Hyphomicrobiales</taxon>
        <taxon>Rhizobiaceae</taxon>
        <taxon>Rhizobium/Agrobacterium group</taxon>
        <taxon>Rhizobium</taxon>
    </lineage>
</organism>
<dbReference type="Proteomes" id="UP000557344">
    <property type="component" value="Unassembled WGS sequence"/>
</dbReference>
<evidence type="ECO:0000313" key="3">
    <source>
        <dbReference type="Proteomes" id="UP000523431"/>
    </source>
</evidence>
<evidence type="ECO:0000313" key="1">
    <source>
        <dbReference type="EMBL" id="MBB4477791.1"/>
    </source>
</evidence>
<name>A0A7W6ZCQ8_RHIET</name>
<comment type="caution">
    <text evidence="2">The sequence shown here is derived from an EMBL/GenBank/DDBJ whole genome shotgun (WGS) entry which is preliminary data.</text>
</comment>
<reference evidence="3 4" key="1">
    <citation type="submission" date="2020-08" db="EMBL/GenBank/DDBJ databases">
        <title>Genomic Encyclopedia of Type Strains, Phase IV (KMG-V): Genome sequencing to study the core and pangenomes of soil and plant-associated prokaryotes.</title>
        <authorList>
            <person name="Whitman W."/>
        </authorList>
    </citation>
    <scope>NUCLEOTIDE SEQUENCE [LARGE SCALE GENOMIC DNA]</scope>
    <source>
        <strain evidence="1 4">SEMIA 471</strain>
        <strain evidence="2 3">SEMIA 489</strain>
    </source>
</reference>
<dbReference type="EMBL" id="JACIHU010000001">
    <property type="protein sequence ID" value="MBB4477791.1"/>
    <property type="molecule type" value="Genomic_DNA"/>
</dbReference>
<evidence type="ECO:0000313" key="2">
    <source>
        <dbReference type="EMBL" id="MBB4533623.1"/>
    </source>
</evidence>
<sequence>MQLVSMGAVWSGVDARLKAEQDGGCGGPRRAIAADTPPSGIVGLSCGLLNAIVIS</sequence>
<dbReference type="Proteomes" id="UP000523431">
    <property type="component" value="Unassembled WGS sequence"/>
</dbReference>
<protein>
    <submittedName>
        <fullName evidence="2">Uncharacterized protein</fullName>
    </submittedName>
</protein>
<evidence type="ECO:0000313" key="4">
    <source>
        <dbReference type="Proteomes" id="UP000557344"/>
    </source>
</evidence>
<dbReference type="EMBL" id="JACIID010000001">
    <property type="protein sequence ID" value="MBB4533623.1"/>
    <property type="molecule type" value="Genomic_DNA"/>
</dbReference>
<accession>A0A7W6ZCQ8</accession>
<proteinExistence type="predicted"/>
<gene>
    <name evidence="1" type="ORF">GGE46_000332</name>
    <name evidence="2" type="ORF">GGE57_000332</name>
</gene>
<dbReference type="AlphaFoldDB" id="A0A7W6ZCQ8"/>